<name>A0A915KRV8_ROMCU</name>
<evidence type="ECO:0000313" key="1">
    <source>
        <dbReference type="Proteomes" id="UP000887565"/>
    </source>
</evidence>
<dbReference type="AlphaFoldDB" id="A0A915KRV8"/>
<protein>
    <submittedName>
        <fullName evidence="2">Uncharacterized protein</fullName>
    </submittedName>
</protein>
<dbReference type="Proteomes" id="UP000887565">
    <property type="component" value="Unplaced"/>
</dbReference>
<evidence type="ECO:0000313" key="2">
    <source>
        <dbReference type="WBParaSite" id="nRc.2.0.1.t40830-RA"/>
    </source>
</evidence>
<proteinExistence type="predicted"/>
<organism evidence="1 2">
    <name type="scientific">Romanomermis culicivorax</name>
    <name type="common">Nematode worm</name>
    <dbReference type="NCBI Taxonomy" id="13658"/>
    <lineage>
        <taxon>Eukaryota</taxon>
        <taxon>Metazoa</taxon>
        <taxon>Ecdysozoa</taxon>
        <taxon>Nematoda</taxon>
        <taxon>Enoplea</taxon>
        <taxon>Dorylaimia</taxon>
        <taxon>Mermithida</taxon>
        <taxon>Mermithoidea</taxon>
        <taxon>Mermithidae</taxon>
        <taxon>Romanomermis</taxon>
    </lineage>
</organism>
<keyword evidence="1" id="KW-1185">Reference proteome</keyword>
<accession>A0A915KRV8</accession>
<dbReference type="WBParaSite" id="nRc.2.0.1.t40830-RA">
    <property type="protein sequence ID" value="nRc.2.0.1.t40830-RA"/>
    <property type="gene ID" value="nRc.2.0.1.g40830"/>
</dbReference>
<sequence>MISAGMQHRDLLAAQLEDPEQACIIWSLKPLGDQHVTDGYHLLDNLLQKWTGESNKIVIHRSMLKKMRSKRNLDASRTHPRPEFLRDNIFENTALKSCRRAMHNGNINVHLKPLVTNPTKRIFCPVCSPNPNQRTKMYTKFGTVTRTVFDIAMQAKTLL</sequence>
<reference evidence="2" key="1">
    <citation type="submission" date="2022-11" db="UniProtKB">
        <authorList>
            <consortium name="WormBaseParasite"/>
        </authorList>
    </citation>
    <scope>IDENTIFICATION</scope>
</reference>